<evidence type="ECO:0000256" key="4">
    <source>
        <dbReference type="ARBA" id="ARBA00022989"/>
    </source>
</evidence>
<keyword evidence="3" id="KW-0812">Transmembrane</keyword>
<comment type="subcellular location">
    <subcellularLocation>
        <location evidence="1">Golgi apparatus membrane</location>
        <topology evidence="1">Single-pass type II membrane protein</topology>
    </subcellularLocation>
</comment>
<dbReference type="GO" id="GO:0016051">
    <property type="term" value="P:carbohydrate biosynthetic process"/>
    <property type="evidence" value="ECO:0007669"/>
    <property type="project" value="InterPro"/>
</dbReference>
<keyword evidence="6" id="KW-0472">Membrane</keyword>
<accession>A0A444J1G9</accession>
<dbReference type="Proteomes" id="UP000287853">
    <property type="component" value="Unassembled WGS sequence"/>
</dbReference>
<dbReference type="PANTHER" id="PTHR12137">
    <property type="entry name" value="CARBOHYDRATE SULFOTRANSFERASE"/>
    <property type="match status" value="1"/>
</dbReference>
<evidence type="ECO:0000256" key="5">
    <source>
        <dbReference type="ARBA" id="ARBA00023034"/>
    </source>
</evidence>
<keyword evidence="2 8" id="KW-0808">Transferase</keyword>
<gene>
    <name evidence="8" type="ORF">H206_01813</name>
</gene>
<proteinExistence type="predicted"/>
<keyword evidence="7" id="KW-0325">Glycoprotein</keyword>
<keyword evidence="9" id="KW-1185">Reference proteome</keyword>
<dbReference type="InterPro" id="IPR005331">
    <property type="entry name" value="Sulfotransferase"/>
</dbReference>
<keyword evidence="4" id="KW-1133">Transmembrane helix</keyword>
<comment type="caution">
    <text evidence="8">The sequence shown here is derived from an EMBL/GenBank/DDBJ whole genome shotgun (WGS) entry which is preliminary data.</text>
</comment>
<dbReference type="GO" id="GO:0008146">
    <property type="term" value="F:sulfotransferase activity"/>
    <property type="evidence" value="ECO:0007669"/>
    <property type="project" value="InterPro"/>
</dbReference>
<reference evidence="8 9" key="1">
    <citation type="submission" date="2017-01" db="EMBL/GenBank/DDBJ databases">
        <title>The cable genome- insights into the physiology and evolution of filamentous bacteria capable of sulfide oxidation via long distance electron transfer.</title>
        <authorList>
            <person name="Schreiber L."/>
            <person name="Bjerg J.T."/>
            <person name="Boggild A."/>
            <person name="Van De Vossenberg J."/>
            <person name="Meysman F."/>
            <person name="Nielsen L.P."/>
            <person name="Schramm A."/>
            <person name="Kjeldsen K.U."/>
        </authorList>
    </citation>
    <scope>NUCLEOTIDE SEQUENCE [LARGE SCALE GENOMIC DNA]</scope>
    <source>
        <strain evidence="8">MCF</strain>
    </source>
</reference>
<evidence type="ECO:0000256" key="2">
    <source>
        <dbReference type="ARBA" id="ARBA00022679"/>
    </source>
</evidence>
<dbReference type="EMBL" id="MTKO01000052">
    <property type="protein sequence ID" value="RWX46780.1"/>
    <property type="molecule type" value="Genomic_DNA"/>
</dbReference>
<dbReference type="GO" id="GO:0016020">
    <property type="term" value="C:membrane"/>
    <property type="evidence" value="ECO:0007669"/>
    <property type="project" value="InterPro"/>
</dbReference>
<organism evidence="8 9">
    <name type="scientific">Candidatus Electrothrix aarhusensis</name>
    <dbReference type="NCBI Taxonomy" id="1859131"/>
    <lineage>
        <taxon>Bacteria</taxon>
        <taxon>Pseudomonadati</taxon>
        <taxon>Thermodesulfobacteriota</taxon>
        <taxon>Desulfobulbia</taxon>
        <taxon>Desulfobulbales</taxon>
        <taxon>Desulfobulbaceae</taxon>
        <taxon>Candidatus Electrothrix</taxon>
    </lineage>
</organism>
<evidence type="ECO:0000256" key="1">
    <source>
        <dbReference type="ARBA" id="ARBA00004323"/>
    </source>
</evidence>
<evidence type="ECO:0000256" key="6">
    <source>
        <dbReference type="ARBA" id="ARBA00023136"/>
    </source>
</evidence>
<dbReference type="InterPro" id="IPR027417">
    <property type="entry name" value="P-loop_NTPase"/>
</dbReference>
<sequence length="234" mass="27546">MTPSIATNKKILFVHIPKCAGVSMAETLAAQTELIRIGPHAKCRDIFEPRGKLVREDYFAFSFIRNPWDRLVSTFFYILKGGRAEIDKQRRDKYLLKYQVDFKRFVLDIESWFSLQEKNSIYPDKFIPHFRPQHEFICDEDGKIVVDFIGCVENMVPDFERLCSHLALQKSRMSKTNKSSHRAYHKYYDEETVNIVAEYYAKDIELFGYQFEPEKSRLGRLFAGMGTGEWKKKL</sequence>
<keyword evidence="5" id="KW-0333">Golgi apparatus</keyword>
<dbReference type="Pfam" id="PF03567">
    <property type="entry name" value="Sulfotransfer_2"/>
    <property type="match status" value="1"/>
</dbReference>
<evidence type="ECO:0000256" key="7">
    <source>
        <dbReference type="ARBA" id="ARBA00023180"/>
    </source>
</evidence>
<evidence type="ECO:0000256" key="3">
    <source>
        <dbReference type="ARBA" id="ARBA00022692"/>
    </source>
</evidence>
<evidence type="ECO:0000313" key="8">
    <source>
        <dbReference type="EMBL" id="RWX46780.1"/>
    </source>
</evidence>
<dbReference type="SUPFAM" id="SSF52540">
    <property type="entry name" value="P-loop containing nucleoside triphosphate hydrolases"/>
    <property type="match status" value="1"/>
</dbReference>
<dbReference type="PANTHER" id="PTHR12137:SF54">
    <property type="entry name" value="CARBOHYDRATE SULFOTRANSFERASE"/>
    <property type="match status" value="1"/>
</dbReference>
<dbReference type="Gene3D" id="3.40.50.300">
    <property type="entry name" value="P-loop containing nucleotide triphosphate hydrolases"/>
    <property type="match status" value="1"/>
</dbReference>
<name>A0A444J1G9_9BACT</name>
<dbReference type="InterPro" id="IPR018011">
    <property type="entry name" value="Carb_sulfotrans_8-10"/>
</dbReference>
<dbReference type="AlphaFoldDB" id="A0A444J1G9"/>
<evidence type="ECO:0000313" key="9">
    <source>
        <dbReference type="Proteomes" id="UP000287853"/>
    </source>
</evidence>
<protein>
    <submittedName>
        <fullName evidence="8">Sulfotransferase family protein</fullName>
    </submittedName>
</protein>